<comment type="caution">
    <text evidence="1">The sequence shown here is derived from an EMBL/GenBank/DDBJ whole genome shotgun (WGS) entry which is preliminary data.</text>
</comment>
<sequence>MSVKFVGSAAKALHSAVEVLFQIWRHADVYFPPYVLDIALHNDYCFVSDLGSDREILLLEHAVGIKSIRPFRPVVYCKADAAHLCLSCDAKVHSANALSNRHFRTLLCDSCSGNPAYIQCLNHRMFMCHGCDRSLHGASSQHQKRAINSYTGCPSAKDFVAMWGFELNELENSGILGRSFSSSSGATNPGVENSDISGKSSPQIGGVSVTSKTNFAISVSSADSEMGSSSQTSQILNEQTQQQNTSFILQQILNLKRLNLMEGNNHCPSIHGKEQIESSSVHNPTKKLDETPDQDLQHSQVVANNLQQCGSLLQEMKVDSLLPFTQLEHMPSPSTAGMPFQGESFWQCKSPVQSNELPTLEIRFVSAKGVSLRSGTSAFICLWTISFSLSNSTSSMSVMLWTQNMQDLGVCEDSVCNDDFDIPDVDLTFRNFEELFGGNQDPVRAQLDDKYLWRSLEKDLSLEKPDDINIRELQDASSVYVTSSTHMDNDTNRIDIFLGNMDSLWAIQPSYSTLSISTSRFSAESSGTDSFSSRMSPITGGEASCHSPDLDSPHLGARENAMMRYKEKKKARRQDKQIQYPSRKARADARKRVQGRFLKTEGYDSDATDVT</sequence>
<evidence type="ECO:0000313" key="2">
    <source>
        <dbReference type="Proteomes" id="UP000829398"/>
    </source>
</evidence>
<proteinExistence type="predicted"/>
<protein>
    <submittedName>
        <fullName evidence="1">Uncharacterized protein</fullName>
    </submittedName>
</protein>
<organism evidence="1 2">
    <name type="scientific">Citrus sinensis</name>
    <name type="common">Sweet orange</name>
    <name type="synonym">Citrus aurantium var. sinensis</name>
    <dbReference type="NCBI Taxonomy" id="2711"/>
    <lineage>
        <taxon>Eukaryota</taxon>
        <taxon>Viridiplantae</taxon>
        <taxon>Streptophyta</taxon>
        <taxon>Embryophyta</taxon>
        <taxon>Tracheophyta</taxon>
        <taxon>Spermatophyta</taxon>
        <taxon>Magnoliopsida</taxon>
        <taxon>eudicotyledons</taxon>
        <taxon>Gunneridae</taxon>
        <taxon>Pentapetalae</taxon>
        <taxon>rosids</taxon>
        <taxon>malvids</taxon>
        <taxon>Sapindales</taxon>
        <taxon>Rutaceae</taxon>
        <taxon>Aurantioideae</taxon>
        <taxon>Citrus</taxon>
    </lineage>
</organism>
<dbReference type="Proteomes" id="UP000829398">
    <property type="component" value="Chromosome 2"/>
</dbReference>
<gene>
    <name evidence="1" type="ORF">KPL71_005074</name>
</gene>
<reference evidence="2" key="1">
    <citation type="journal article" date="2023" name="Hortic. Res.">
        <title>A chromosome-level phased genome enabling allele-level studies in sweet orange: a case study on citrus Huanglongbing tolerance.</title>
        <authorList>
            <person name="Wu B."/>
            <person name="Yu Q."/>
            <person name="Deng Z."/>
            <person name="Duan Y."/>
            <person name="Luo F."/>
            <person name="Gmitter F. Jr."/>
        </authorList>
    </citation>
    <scope>NUCLEOTIDE SEQUENCE [LARGE SCALE GENOMIC DNA]</scope>
    <source>
        <strain evidence="2">cv. Valencia</strain>
    </source>
</reference>
<dbReference type="EMBL" id="CM039171">
    <property type="protein sequence ID" value="KAH9794996.1"/>
    <property type="molecule type" value="Genomic_DNA"/>
</dbReference>
<evidence type="ECO:0000313" key="1">
    <source>
        <dbReference type="EMBL" id="KAH9794996.1"/>
    </source>
</evidence>
<name>A0ACB8NAX1_CITSI</name>
<keyword evidence="2" id="KW-1185">Reference proteome</keyword>
<accession>A0ACB8NAX1</accession>